<organism evidence="2 3">
    <name type="scientific">Marasmius crinis-equi</name>
    <dbReference type="NCBI Taxonomy" id="585013"/>
    <lineage>
        <taxon>Eukaryota</taxon>
        <taxon>Fungi</taxon>
        <taxon>Dikarya</taxon>
        <taxon>Basidiomycota</taxon>
        <taxon>Agaricomycotina</taxon>
        <taxon>Agaricomycetes</taxon>
        <taxon>Agaricomycetidae</taxon>
        <taxon>Agaricales</taxon>
        <taxon>Marasmiineae</taxon>
        <taxon>Marasmiaceae</taxon>
        <taxon>Marasmius</taxon>
    </lineage>
</organism>
<dbReference type="Proteomes" id="UP001465976">
    <property type="component" value="Unassembled WGS sequence"/>
</dbReference>
<evidence type="ECO:0000313" key="2">
    <source>
        <dbReference type="EMBL" id="KAL0577989.1"/>
    </source>
</evidence>
<gene>
    <name evidence="2" type="ORF">V5O48_003992</name>
</gene>
<proteinExistence type="predicted"/>
<evidence type="ECO:0000313" key="3">
    <source>
        <dbReference type="Proteomes" id="UP001465976"/>
    </source>
</evidence>
<accession>A0ABR3FRC2</accession>
<feature type="compositionally biased region" description="Basic and acidic residues" evidence="1">
    <location>
        <begin position="15"/>
        <end position="25"/>
    </location>
</feature>
<protein>
    <submittedName>
        <fullName evidence="2">Uncharacterized protein</fullName>
    </submittedName>
</protein>
<name>A0ABR3FRC2_9AGAR</name>
<evidence type="ECO:0000256" key="1">
    <source>
        <dbReference type="SAM" id="MobiDB-lite"/>
    </source>
</evidence>
<reference evidence="2 3" key="1">
    <citation type="submission" date="2024-02" db="EMBL/GenBank/DDBJ databases">
        <title>A draft genome for the cacao thread blight pathogen Marasmius crinis-equi.</title>
        <authorList>
            <person name="Cohen S.P."/>
            <person name="Baruah I.K."/>
            <person name="Amoako-Attah I."/>
            <person name="Bukari Y."/>
            <person name="Meinhardt L.W."/>
            <person name="Bailey B.A."/>
        </authorList>
    </citation>
    <scope>NUCLEOTIDE SEQUENCE [LARGE SCALE GENOMIC DNA]</scope>
    <source>
        <strain evidence="2 3">GH-76</strain>
    </source>
</reference>
<feature type="compositionally biased region" description="Basic and acidic residues" evidence="1">
    <location>
        <begin position="54"/>
        <end position="73"/>
    </location>
</feature>
<comment type="caution">
    <text evidence="2">The sequence shown here is derived from an EMBL/GenBank/DDBJ whole genome shotgun (WGS) entry which is preliminary data.</text>
</comment>
<feature type="region of interest" description="Disordered" evidence="1">
    <location>
        <begin position="1"/>
        <end position="73"/>
    </location>
</feature>
<keyword evidence="3" id="KW-1185">Reference proteome</keyword>
<dbReference type="EMBL" id="JBAHYK010000125">
    <property type="protein sequence ID" value="KAL0577989.1"/>
    <property type="molecule type" value="Genomic_DNA"/>
</dbReference>
<sequence>MQTNYTAPKRRRSTRIRDKAEEPRQAKKSRLCSKLRDSDDEDIGGKTDVNNGETGRKSMKDKEKEREKAPTDMREVSMEFIRKMNQIAIEACTGDAGRSLQEAQITGLNSSPDVACGGSRVSLPNNLRKQVEEAVEENCVHTTAVCTELDNDRNAAMLRFPSPRAEKD</sequence>